<dbReference type="PANTHER" id="PTHR43650">
    <property type="entry name" value="PYROPHOSPHATE--FRUCTOSE 6-PHOSPHATE 1-PHOSPHOTRANSFERASE"/>
    <property type="match status" value="1"/>
</dbReference>
<protein>
    <recommendedName>
        <fullName evidence="5">Pyrophosphate--fructose 6-phosphate 1-phosphotransferase subunit alpha</fullName>
    </recommendedName>
</protein>
<keyword evidence="2" id="KW-0324">Glycolysis</keyword>
<dbReference type="AlphaFoldDB" id="A0AAV2DXI2"/>
<evidence type="ECO:0000313" key="4">
    <source>
        <dbReference type="Proteomes" id="UP001497516"/>
    </source>
</evidence>
<evidence type="ECO:0000256" key="2">
    <source>
        <dbReference type="ARBA" id="ARBA00023152"/>
    </source>
</evidence>
<gene>
    <name evidence="3" type="ORF">LTRI10_LOCUS19642</name>
</gene>
<dbReference type="Gene3D" id="3.40.50.460">
    <property type="entry name" value="Phosphofructokinase domain"/>
    <property type="match status" value="2"/>
</dbReference>
<keyword evidence="1" id="KW-0963">Cytoplasm</keyword>
<keyword evidence="4" id="KW-1185">Reference proteome</keyword>
<dbReference type="PANTHER" id="PTHR43650:SF17">
    <property type="entry name" value="PYROPHOSPHATE--FRUCTOSE 6-PHOSPHATE 1-PHOSPHOTRANSFERASE SUBUNIT ALPHA 1"/>
    <property type="match status" value="1"/>
</dbReference>
<sequence length="342" mass="37236">MASNPPFQVMEDQTDEDFFDKLVDDDFEPNSSDAAQVSKFSEGSDSDEAKAFANLSIEDVNGGGEDGGVVEEEGITADKISSQLSPWASALFEFLPIFIKKQLLLHPESDDSAQLSQIETEKLLAHLVEVEMNKRQKEGTYKGKKFNAICHFFGYQARGSLPSKFDCDYAYVLGHICYHILAAGLNGYMATVTNLKNPVNKWRCAAAPITAMLTVNQWAQSPGAPSIGKPAIHPATVDLNGKAYGLLRQNAVRFLLDDLYRNPGPLQFDGPGADAKAVTLCVEDQDYMGRIKALQEYLDKVRTIVKPGCSPEVLKAALSVMASVTKVLTTMSSTPSNGLITL</sequence>
<dbReference type="GO" id="GO:0015979">
    <property type="term" value="P:photosynthesis"/>
    <property type="evidence" value="ECO:0007669"/>
    <property type="project" value="TreeGrafter"/>
</dbReference>
<evidence type="ECO:0000256" key="1">
    <source>
        <dbReference type="ARBA" id="ARBA00022490"/>
    </source>
</evidence>
<proteinExistence type="predicted"/>
<dbReference type="GO" id="GO:0005829">
    <property type="term" value="C:cytosol"/>
    <property type="evidence" value="ECO:0007669"/>
    <property type="project" value="TreeGrafter"/>
</dbReference>
<evidence type="ECO:0000313" key="3">
    <source>
        <dbReference type="EMBL" id="CAL1378035.1"/>
    </source>
</evidence>
<dbReference type="InterPro" id="IPR035966">
    <property type="entry name" value="PKF_sf"/>
</dbReference>
<dbReference type="GO" id="GO:0047334">
    <property type="term" value="F:diphosphate-fructose-6-phosphate 1-phosphotransferase activity"/>
    <property type="evidence" value="ECO:0007669"/>
    <property type="project" value="TreeGrafter"/>
</dbReference>
<reference evidence="3 4" key="1">
    <citation type="submission" date="2024-04" db="EMBL/GenBank/DDBJ databases">
        <authorList>
            <person name="Fracassetti M."/>
        </authorList>
    </citation>
    <scope>NUCLEOTIDE SEQUENCE [LARGE SCALE GENOMIC DNA]</scope>
</reference>
<accession>A0AAV2DXI2</accession>
<organism evidence="3 4">
    <name type="scientific">Linum trigynum</name>
    <dbReference type="NCBI Taxonomy" id="586398"/>
    <lineage>
        <taxon>Eukaryota</taxon>
        <taxon>Viridiplantae</taxon>
        <taxon>Streptophyta</taxon>
        <taxon>Embryophyta</taxon>
        <taxon>Tracheophyta</taxon>
        <taxon>Spermatophyta</taxon>
        <taxon>Magnoliopsida</taxon>
        <taxon>eudicotyledons</taxon>
        <taxon>Gunneridae</taxon>
        <taxon>Pentapetalae</taxon>
        <taxon>rosids</taxon>
        <taxon>fabids</taxon>
        <taxon>Malpighiales</taxon>
        <taxon>Linaceae</taxon>
        <taxon>Linum</taxon>
    </lineage>
</organism>
<dbReference type="GO" id="GO:0009749">
    <property type="term" value="P:response to glucose"/>
    <property type="evidence" value="ECO:0007669"/>
    <property type="project" value="TreeGrafter"/>
</dbReference>
<dbReference type="SUPFAM" id="SSF53784">
    <property type="entry name" value="Phosphofructokinase"/>
    <property type="match status" value="1"/>
</dbReference>
<dbReference type="Proteomes" id="UP001497516">
    <property type="component" value="Chromosome 3"/>
</dbReference>
<dbReference type="EMBL" id="OZ034816">
    <property type="protein sequence ID" value="CAL1378035.1"/>
    <property type="molecule type" value="Genomic_DNA"/>
</dbReference>
<name>A0AAV2DXI2_9ROSI</name>
<evidence type="ECO:0008006" key="5">
    <source>
        <dbReference type="Google" id="ProtNLM"/>
    </source>
</evidence>
<dbReference type="GO" id="GO:0003872">
    <property type="term" value="F:6-phosphofructokinase activity"/>
    <property type="evidence" value="ECO:0007669"/>
    <property type="project" value="InterPro"/>
</dbReference>